<proteinExistence type="predicted"/>
<dbReference type="SUPFAM" id="SSF51735">
    <property type="entry name" value="NAD(P)-binding Rossmann-fold domains"/>
    <property type="match status" value="1"/>
</dbReference>
<accession>A0AAN6VJR7</accession>
<keyword evidence="5" id="KW-1185">Reference proteome</keyword>
<dbReference type="InterPro" id="IPR036291">
    <property type="entry name" value="NAD(P)-bd_dom_sf"/>
</dbReference>
<dbReference type="EMBL" id="MU856976">
    <property type="protein sequence ID" value="KAK4152404.1"/>
    <property type="molecule type" value="Genomic_DNA"/>
</dbReference>
<evidence type="ECO:0000256" key="2">
    <source>
        <dbReference type="ARBA" id="ARBA00023002"/>
    </source>
</evidence>
<gene>
    <name evidence="4" type="ORF">C8A00DRAFT_44556</name>
</gene>
<evidence type="ECO:0000313" key="5">
    <source>
        <dbReference type="Proteomes" id="UP001302745"/>
    </source>
</evidence>
<dbReference type="GO" id="GO:0016491">
    <property type="term" value="F:oxidoreductase activity"/>
    <property type="evidence" value="ECO:0007669"/>
    <property type="project" value="UniProtKB-KW"/>
</dbReference>
<reference evidence="4" key="2">
    <citation type="submission" date="2023-05" db="EMBL/GenBank/DDBJ databases">
        <authorList>
            <consortium name="Lawrence Berkeley National Laboratory"/>
            <person name="Steindorff A."/>
            <person name="Hensen N."/>
            <person name="Bonometti L."/>
            <person name="Westerberg I."/>
            <person name="Brannstrom I.O."/>
            <person name="Guillou S."/>
            <person name="Cros-Aarteil S."/>
            <person name="Calhoun S."/>
            <person name="Haridas S."/>
            <person name="Kuo A."/>
            <person name="Mondo S."/>
            <person name="Pangilinan J."/>
            <person name="Riley R."/>
            <person name="Labutti K."/>
            <person name="Andreopoulos B."/>
            <person name="Lipzen A."/>
            <person name="Chen C."/>
            <person name="Yanf M."/>
            <person name="Daum C."/>
            <person name="Ng V."/>
            <person name="Clum A."/>
            <person name="Ohm R."/>
            <person name="Martin F."/>
            <person name="Silar P."/>
            <person name="Natvig D."/>
            <person name="Lalanne C."/>
            <person name="Gautier V."/>
            <person name="Ament-Velasquez S.L."/>
            <person name="Kruys A."/>
            <person name="Hutchinson M.I."/>
            <person name="Powell A.J."/>
            <person name="Barry K."/>
            <person name="Miller A.N."/>
            <person name="Grigoriev I.V."/>
            <person name="Debuchy R."/>
            <person name="Gladieux P."/>
            <person name="Thoren M.H."/>
            <person name="Johannesson H."/>
        </authorList>
    </citation>
    <scope>NUCLEOTIDE SEQUENCE</scope>
    <source>
        <strain evidence="4">CBS 538.74</strain>
    </source>
</reference>
<keyword evidence="2" id="KW-0560">Oxidoreductase</keyword>
<keyword evidence="1" id="KW-0521">NADP</keyword>
<feature type="domain" description="NmrA-like" evidence="3">
    <location>
        <begin position="7"/>
        <end position="107"/>
    </location>
</feature>
<dbReference type="PANTHER" id="PTHR47706:SF7">
    <property type="entry name" value="CIPA-LIKE, PUTATIVE (AFU_ORTHOLOGUE AFUA_1G01630)-RELATED"/>
    <property type="match status" value="1"/>
</dbReference>
<dbReference type="InterPro" id="IPR008030">
    <property type="entry name" value="NmrA-like"/>
</dbReference>
<organism evidence="4 5">
    <name type="scientific">Chaetomidium leptoderma</name>
    <dbReference type="NCBI Taxonomy" id="669021"/>
    <lineage>
        <taxon>Eukaryota</taxon>
        <taxon>Fungi</taxon>
        <taxon>Dikarya</taxon>
        <taxon>Ascomycota</taxon>
        <taxon>Pezizomycotina</taxon>
        <taxon>Sordariomycetes</taxon>
        <taxon>Sordariomycetidae</taxon>
        <taxon>Sordariales</taxon>
        <taxon>Chaetomiaceae</taxon>
        <taxon>Chaetomidium</taxon>
    </lineage>
</organism>
<name>A0AAN6VJR7_9PEZI</name>
<protein>
    <recommendedName>
        <fullName evidence="3">NmrA-like domain-containing protein</fullName>
    </recommendedName>
</protein>
<dbReference type="InterPro" id="IPR051609">
    <property type="entry name" value="NmrA/Isoflavone_reductase-like"/>
</dbReference>
<dbReference type="Proteomes" id="UP001302745">
    <property type="component" value="Unassembled WGS sequence"/>
</dbReference>
<dbReference type="AlphaFoldDB" id="A0AAN6VJR7"/>
<evidence type="ECO:0000259" key="3">
    <source>
        <dbReference type="Pfam" id="PF05368"/>
    </source>
</evidence>
<dbReference type="Gene3D" id="3.40.50.720">
    <property type="entry name" value="NAD(P)-binding Rossmann-like Domain"/>
    <property type="match status" value="1"/>
</dbReference>
<dbReference type="PANTHER" id="PTHR47706">
    <property type="entry name" value="NMRA-LIKE FAMILY PROTEIN"/>
    <property type="match status" value="1"/>
</dbReference>
<reference evidence="4" key="1">
    <citation type="journal article" date="2023" name="Mol. Phylogenet. Evol.">
        <title>Genome-scale phylogeny and comparative genomics of the fungal order Sordariales.</title>
        <authorList>
            <person name="Hensen N."/>
            <person name="Bonometti L."/>
            <person name="Westerberg I."/>
            <person name="Brannstrom I.O."/>
            <person name="Guillou S."/>
            <person name="Cros-Aarteil S."/>
            <person name="Calhoun S."/>
            <person name="Haridas S."/>
            <person name="Kuo A."/>
            <person name="Mondo S."/>
            <person name="Pangilinan J."/>
            <person name="Riley R."/>
            <person name="LaButti K."/>
            <person name="Andreopoulos B."/>
            <person name="Lipzen A."/>
            <person name="Chen C."/>
            <person name="Yan M."/>
            <person name="Daum C."/>
            <person name="Ng V."/>
            <person name="Clum A."/>
            <person name="Steindorff A."/>
            <person name="Ohm R.A."/>
            <person name="Martin F."/>
            <person name="Silar P."/>
            <person name="Natvig D.O."/>
            <person name="Lalanne C."/>
            <person name="Gautier V."/>
            <person name="Ament-Velasquez S.L."/>
            <person name="Kruys A."/>
            <person name="Hutchinson M.I."/>
            <person name="Powell A.J."/>
            <person name="Barry K."/>
            <person name="Miller A.N."/>
            <person name="Grigoriev I.V."/>
            <person name="Debuchy R."/>
            <person name="Gladieux P."/>
            <person name="Hiltunen Thoren M."/>
            <person name="Johannesson H."/>
        </authorList>
    </citation>
    <scope>NUCLEOTIDE SEQUENCE</scope>
    <source>
        <strain evidence="4">CBS 538.74</strain>
    </source>
</reference>
<dbReference type="Pfam" id="PF05368">
    <property type="entry name" value="NmrA"/>
    <property type="match status" value="1"/>
</dbReference>
<comment type="caution">
    <text evidence="4">The sequence shown here is derived from an EMBL/GenBank/DDBJ whole genome shotgun (WGS) entry which is preliminary data.</text>
</comment>
<evidence type="ECO:0000313" key="4">
    <source>
        <dbReference type="EMBL" id="KAK4152404.1"/>
    </source>
</evidence>
<evidence type="ECO:0000256" key="1">
    <source>
        <dbReference type="ARBA" id="ARBA00022857"/>
    </source>
</evidence>
<sequence>MSAAPLSKVAIVGASGRIGGAFAKALLQTGKHSVTALTRAGSKSKLPAGVKVIEVDYEDEPSLVAALKGHQFLAISLGVSAAHDVHAKIVTAAGKAGVPYIMPNAYGYPTSDKARPDDMYTQVVHDRVNDVASNGVSSSIVLACGFWYEWSLGLGEAWFGFTIKDRKVTFFDDGKRVITVSTWDQCGRALAALLSLPESGASSGSAAAAPSVADFKGKTLAISSFRVSQRDMLDSLHRVLGTTDADWEITHEPTAKRVREGGRDFQNGDRMGFARKLYGDIFSADNEVSDYAGTQQTADKVLGLPREDLDEATRRTVEMVESGWNPFAV</sequence>